<reference evidence="11" key="1">
    <citation type="submission" date="2016-02" db="EMBL/GenBank/DDBJ databases">
        <authorList>
            <person name="Wibberg D."/>
        </authorList>
    </citation>
    <scope>NUCLEOTIDE SEQUENCE [LARGE SCALE GENOMIC DNA]</scope>
</reference>
<evidence type="ECO:0000256" key="8">
    <source>
        <dbReference type="HAMAP-Rule" id="MF_00265"/>
    </source>
</evidence>
<keyword evidence="11" id="KW-1185">Reference proteome</keyword>
<keyword evidence="4 8" id="KW-0479">Metal-binding</keyword>
<evidence type="ECO:0000256" key="2">
    <source>
        <dbReference type="ARBA" id="ARBA00022649"/>
    </source>
</evidence>
<dbReference type="InterPro" id="IPR002716">
    <property type="entry name" value="PIN_dom"/>
</dbReference>
<dbReference type="InterPro" id="IPR022907">
    <property type="entry name" value="VapC_family"/>
</dbReference>
<name>A0A1C3NYT9_9ACTN</name>
<dbReference type="InterPro" id="IPR029060">
    <property type="entry name" value="PIN-like_dom_sf"/>
</dbReference>
<accession>A0A1C3NYT9</accession>
<comment type="similarity">
    <text evidence="7 8">Belongs to the PINc/VapC protein family.</text>
</comment>
<feature type="domain" description="PIN" evidence="9">
    <location>
        <begin position="3"/>
        <end position="131"/>
    </location>
</feature>
<evidence type="ECO:0000313" key="11">
    <source>
        <dbReference type="Proteomes" id="UP000199013"/>
    </source>
</evidence>
<feature type="binding site" evidence="8">
    <location>
        <position position="105"/>
    </location>
    <ligand>
        <name>Mg(2+)</name>
        <dbReference type="ChEBI" id="CHEBI:18420"/>
    </ligand>
</feature>
<dbReference type="PANTHER" id="PTHR33653:SF1">
    <property type="entry name" value="RIBONUCLEASE VAPC2"/>
    <property type="match status" value="1"/>
</dbReference>
<evidence type="ECO:0000256" key="6">
    <source>
        <dbReference type="ARBA" id="ARBA00022842"/>
    </source>
</evidence>
<evidence type="ECO:0000313" key="10">
    <source>
        <dbReference type="EMBL" id="SBW22733.1"/>
    </source>
</evidence>
<keyword evidence="6 8" id="KW-0460">Magnesium</keyword>
<comment type="cofactor">
    <cofactor evidence="1 8">
        <name>Mg(2+)</name>
        <dbReference type="ChEBI" id="CHEBI:18420"/>
    </cofactor>
</comment>
<evidence type="ECO:0000256" key="1">
    <source>
        <dbReference type="ARBA" id="ARBA00001946"/>
    </source>
</evidence>
<protein>
    <recommendedName>
        <fullName evidence="8">Ribonuclease VapC</fullName>
        <shortName evidence="8">RNase VapC</shortName>
        <ecNumber evidence="8">3.1.-.-</ecNumber>
    </recommendedName>
    <alternativeName>
        <fullName evidence="8">Toxin VapC</fullName>
    </alternativeName>
</protein>
<feature type="binding site" evidence="8">
    <location>
        <position position="6"/>
    </location>
    <ligand>
        <name>Mg(2+)</name>
        <dbReference type="ChEBI" id="CHEBI:18420"/>
    </ligand>
</feature>
<evidence type="ECO:0000256" key="7">
    <source>
        <dbReference type="ARBA" id="ARBA00038093"/>
    </source>
</evidence>
<dbReference type="CDD" id="cd18746">
    <property type="entry name" value="PIN_VapC4-5_FitB-like"/>
    <property type="match status" value="1"/>
</dbReference>
<evidence type="ECO:0000256" key="5">
    <source>
        <dbReference type="ARBA" id="ARBA00022801"/>
    </source>
</evidence>
<evidence type="ECO:0000256" key="3">
    <source>
        <dbReference type="ARBA" id="ARBA00022722"/>
    </source>
</evidence>
<dbReference type="EMBL" id="FLUV01001284">
    <property type="protein sequence ID" value="SBW22733.1"/>
    <property type="molecule type" value="Genomic_DNA"/>
</dbReference>
<evidence type="ECO:0000256" key="4">
    <source>
        <dbReference type="ARBA" id="ARBA00022723"/>
    </source>
</evidence>
<dbReference type="PANTHER" id="PTHR33653">
    <property type="entry name" value="RIBONUCLEASE VAPC2"/>
    <property type="match status" value="1"/>
</dbReference>
<sequence>MNILLDTNVLSERARPRPDPTLVRWIDDLDEDRAFISVLSLAEIRRGIERLPVGNRRTYLAAWLDGDLVTRFADRILTVDIPVADAWGVLTAAGDCNGRPVPIIDGFLAATATVHGLTLATRNPRDFARLGIPLINPWNGDATQ</sequence>
<dbReference type="Pfam" id="PF01850">
    <property type="entry name" value="PIN"/>
    <property type="match status" value="1"/>
</dbReference>
<dbReference type="GO" id="GO:0004540">
    <property type="term" value="F:RNA nuclease activity"/>
    <property type="evidence" value="ECO:0007669"/>
    <property type="project" value="InterPro"/>
</dbReference>
<dbReference type="GO" id="GO:0000287">
    <property type="term" value="F:magnesium ion binding"/>
    <property type="evidence" value="ECO:0007669"/>
    <property type="project" value="UniProtKB-UniRule"/>
</dbReference>
<dbReference type="GO" id="GO:0016787">
    <property type="term" value="F:hydrolase activity"/>
    <property type="evidence" value="ECO:0007669"/>
    <property type="project" value="UniProtKB-KW"/>
</dbReference>
<dbReference type="EC" id="3.1.-.-" evidence="8"/>
<organism evidence="10 11">
    <name type="scientific">Candidatus Protofrankia californiensis</name>
    <dbReference type="NCBI Taxonomy" id="1839754"/>
    <lineage>
        <taxon>Bacteria</taxon>
        <taxon>Bacillati</taxon>
        <taxon>Actinomycetota</taxon>
        <taxon>Actinomycetes</taxon>
        <taxon>Frankiales</taxon>
        <taxon>Frankiaceae</taxon>
        <taxon>Protofrankia</taxon>
    </lineage>
</organism>
<keyword evidence="3 8" id="KW-0540">Nuclease</keyword>
<keyword evidence="2 8" id="KW-1277">Toxin-antitoxin system</keyword>
<dbReference type="AlphaFoldDB" id="A0A1C3NYT9"/>
<comment type="function">
    <text evidence="8">Toxic component of a toxin-antitoxin (TA) system. An RNase.</text>
</comment>
<dbReference type="HAMAP" id="MF_00265">
    <property type="entry name" value="VapC_Nob1"/>
    <property type="match status" value="1"/>
</dbReference>
<dbReference type="Gene3D" id="3.40.50.1010">
    <property type="entry name" value="5'-nuclease"/>
    <property type="match status" value="1"/>
</dbReference>
<evidence type="ECO:0000259" key="9">
    <source>
        <dbReference type="Pfam" id="PF01850"/>
    </source>
</evidence>
<dbReference type="InterPro" id="IPR050556">
    <property type="entry name" value="Type_II_TA_system_RNase"/>
</dbReference>
<keyword evidence="5 8" id="KW-0378">Hydrolase</keyword>
<gene>
    <name evidence="8" type="primary">vapC</name>
    <name evidence="10" type="ORF">FDG2_3049</name>
</gene>
<proteinExistence type="inferred from homology"/>
<keyword evidence="8" id="KW-0800">Toxin</keyword>
<dbReference type="Proteomes" id="UP000199013">
    <property type="component" value="Unassembled WGS sequence"/>
</dbReference>
<dbReference type="GO" id="GO:0090729">
    <property type="term" value="F:toxin activity"/>
    <property type="evidence" value="ECO:0007669"/>
    <property type="project" value="UniProtKB-KW"/>
</dbReference>
<dbReference type="SUPFAM" id="SSF88723">
    <property type="entry name" value="PIN domain-like"/>
    <property type="match status" value="1"/>
</dbReference>